<sequence>MIMSSSKHLHCFLFYLSTMLGISQYLASGLYQINRIPSLFNIIDALFTFYFRLCGLKSISIDIDEQTTVRFWTPIYRRFYKPNLVIIHGSGGDTRWQFLQQVGYLSRNFNLYLPDLLFFGNSYSKQQDRSYVFQAKQMVQGLKRLNLDRFSVYSVSYGAYVAYWMAEMCPRQMEKLVIVSSGIGWNNMEEREKQIRLVGRSPKELFMPATPHDLRLLGNVTLCRGNLLNWVPEFLLQRYLNEISNVNRKEKLELIDHVLANREDNFPIITQETLIIWGDQDKIFPPFLAYRLQRHLGSKARVEIIKDTGHAVYIEAPGDLNRLITTFILGHC</sequence>
<evidence type="ECO:0000256" key="1">
    <source>
        <dbReference type="SAM" id="Phobius"/>
    </source>
</evidence>
<dbReference type="Pfam" id="PF12697">
    <property type="entry name" value="Abhydrolase_6"/>
    <property type="match status" value="1"/>
</dbReference>
<dbReference type="PRINTS" id="PR00111">
    <property type="entry name" value="ABHYDROLASE"/>
</dbReference>
<keyword evidence="1" id="KW-0812">Transmembrane</keyword>
<evidence type="ECO:0000259" key="2">
    <source>
        <dbReference type="Pfam" id="PF12697"/>
    </source>
</evidence>
<comment type="caution">
    <text evidence="3">The sequence shown here is derived from an EMBL/GenBank/DDBJ whole genome shotgun (WGS) entry which is preliminary data.</text>
</comment>
<protein>
    <recommendedName>
        <fullName evidence="2">AB hydrolase-1 domain-containing protein</fullName>
    </recommendedName>
</protein>
<feature type="transmembrane region" description="Helical" evidence="1">
    <location>
        <begin position="12"/>
        <end position="31"/>
    </location>
</feature>
<dbReference type="Proteomes" id="UP001174677">
    <property type="component" value="Chromosome 1"/>
</dbReference>
<reference evidence="3" key="1">
    <citation type="journal article" date="2023" name="Plant Biotechnol. J.">
        <title>Chromosome-level wild Hevea brasiliensis genome provides new tools for genomic-assisted breeding and valuable loci to elevate rubber yield.</title>
        <authorList>
            <person name="Cheng H."/>
            <person name="Song X."/>
            <person name="Hu Y."/>
            <person name="Wu T."/>
            <person name="Yang Q."/>
            <person name="An Z."/>
            <person name="Feng S."/>
            <person name="Deng Z."/>
            <person name="Wu W."/>
            <person name="Zeng X."/>
            <person name="Tu M."/>
            <person name="Wang X."/>
            <person name="Huang H."/>
        </authorList>
    </citation>
    <scope>NUCLEOTIDE SEQUENCE</scope>
    <source>
        <strain evidence="3">MT/VB/25A 57/8</strain>
    </source>
</reference>
<proteinExistence type="predicted"/>
<dbReference type="InterPro" id="IPR029058">
    <property type="entry name" value="AB_hydrolase_fold"/>
</dbReference>
<dbReference type="InterPro" id="IPR000073">
    <property type="entry name" value="AB_hydrolase_1"/>
</dbReference>
<dbReference type="PANTHER" id="PTHR43139:SF37">
    <property type="entry name" value="ALPHA_BETA-HYDROLASES SUPERFAMILY PROTEIN"/>
    <property type="match status" value="1"/>
</dbReference>
<evidence type="ECO:0000313" key="4">
    <source>
        <dbReference type="Proteomes" id="UP001174677"/>
    </source>
</evidence>
<feature type="domain" description="AB hydrolase-1" evidence="2">
    <location>
        <begin position="84"/>
        <end position="321"/>
    </location>
</feature>
<name>A0ABQ9NGR4_HEVBR</name>
<keyword evidence="1" id="KW-1133">Transmembrane helix</keyword>
<dbReference type="Gene3D" id="3.40.50.1820">
    <property type="entry name" value="alpha/beta hydrolase"/>
    <property type="match status" value="1"/>
</dbReference>
<keyword evidence="1" id="KW-0472">Membrane</keyword>
<dbReference type="EMBL" id="JARPOI010000001">
    <property type="protein sequence ID" value="KAJ9190403.1"/>
    <property type="molecule type" value="Genomic_DNA"/>
</dbReference>
<keyword evidence="4" id="KW-1185">Reference proteome</keyword>
<dbReference type="InterPro" id="IPR052370">
    <property type="entry name" value="Meta-cleavage_hydrolase"/>
</dbReference>
<gene>
    <name evidence="3" type="ORF">P3X46_001611</name>
</gene>
<accession>A0ABQ9NGR4</accession>
<organism evidence="3 4">
    <name type="scientific">Hevea brasiliensis</name>
    <name type="common">Para rubber tree</name>
    <name type="synonym">Siphonia brasiliensis</name>
    <dbReference type="NCBI Taxonomy" id="3981"/>
    <lineage>
        <taxon>Eukaryota</taxon>
        <taxon>Viridiplantae</taxon>
        <taxon>Streptophyta</taxon>
        <taxon>Embryophyta</taxon>
        <taxon>Tracheophyta</taxon>
        <taxon>Spermatophyta</taxon>
        <taxon>Magnoliopsida</taxon>
        <taxon>eudicotyledons</taxon>
        <taxon>Gunneridae</taxon>
        <taxon>Pentapetalae</taxon>
        <taxon>rosids</taxon>
        <taxon>fabids</taxon>
        <taxon>Malpighiales</taxon>
        <taxon>Euphorbiaceae</taxon>
        <taxon>Crotonoideae</taxon>
        <taxon>Micrandreae</taxon>
        <taxon>Hevea</taxon>
    </lineage>
</organism>
<evidence type="ECO:0000313" key="3">
    <source>
        <dbReference type="EMBL" id="KAJ9190403.1"/>
    </source>
</evidence>
<dbReference type="SUPFAM" id="SSF53474">
    <property type="entry name" value="alpha/beta-Hydrolases"/>
    <property type="match status" value="1"/>
</dbReference>
<dbReference type="PANTHER" id="PTHR43139">
    <property type="entry name" value="SI:DKEY-122A22.2"/>
    <property type="match status" value="1"/>
</dbReference>